<keyword evidence="2" id="KW-1185">Reference proteome</keyword>
<reference evidence="2" key="1">
    <citation type="submission" date="2016-10" db="EMBL/GenBank/DDBJ databases">
        <authorList>
            <person name="Varghese N."/>
            <person name="Submissions S."/>
        </authorList>
    </citation>
    <scope>NUCLEOTIDE SEQUENCE [LARGE SCALE GENOMIC DNA]</scope>
    <source>
        <strain evidence="2">DSM 16477</strain>
    </source>
</reference>
<dbReference type="STRING" id="218672.SAMN04489759_108148"/>
<organism evidence="1 2">
    <name type="scientific">Sulfitobacter delicatus</name>
    <dbReference type="NCBI Taxonomy" id="218672"/>
    <lineage>
        <taxon>Bacteria</taxon>
        <taxon>Pseudomonadati</taxon>
        <taxon>Pseudomonadota</taxon>
        <taxon>Alphaproteobacteria</taxon>
        <taxon>Rhodobacterales</taxon>
        <taxon>Roseobacteraceae</taxon>
        <taxon>Sulfitobacter</taxon>
    </lineage>
</organism>
<dbReference type="Proteomes" id="UP000199399">
    <property type="component" value="Unassembled WGS sequence"/>
</dbReference>
<gene>
    <name evidence="1" type="ORF">SAMN04489759_108148</name>
</gene>
<name>A0A1G7UXG9_9RHOB</name>
<protein>
    <submittedName>
        <fullName evidence="1">Uncharacterized protein</fullName>
    </submittedName>
</protein>
<evidence type="ECO:0000313" key="1">
    <source>
        <dbReference type="EMBL" id="SDG52242.1"/>
    </source>
</evidence>
<sequence>MDIKTDLREVTVWLRCRYSVRHVHICITRHYCCGEDQISQVKITTMGRSAEKLASAAKKAFEALGYTINDTGADTYVIKEAMSGLSSHEVLEAYARVDAAVNKARCEP</sequence>
<dbReference type="AlphaFoldDB" id="A0A1G7UXG9"/>
<dbReference type="OrthoDB" id="7874868at2"/>
<dbReference type="EMBL" id="FNBP01000008">
    <property type="protein sequence ID" value="SDG52242.1"/>
    <property type="molecule type" value="Genomic_DNA"/>
</dbReference>
<dbReference type="RefSeq" id="WP_093743358.1">
    <property type="nucleotide sequence ID" value="NZ_FNBP01000008.1"/>
</dbReference>
<proteinExistence type="predicted"/>
<evidence type="ECO:0000313" key="2">
    <source>
        <dbReference type="Proteomes" id="UP000199399"/>
    </source>
</evidence>
<accession>A0A1G7UXG9</accession>